<evidence type="ECO:0000256" key="3">
    <source>
        <dbReference type="ARBA" id="ARBA00022679"/>
    </source>
</evidence>
<dbReference type="GO" id="GO:0141098">
    <property type="term" value="F:tRNA (cytidine(34)-2'-O)-methyltransferase activity"/>
    <property type="evidence" value="ECO:0007669"/>
    <property type="project" value="RHEA"/>
</dbReference>
<name>A7I2Q8_CAMHC</name>
<dbReference type="RefSeq" id="WP_012109100.1">
    <property type="nucleotide sequence ID" value="NC_009714.1"/>
</dbReference>
<keyword evidence="2 6" id="KW-0489">Methyltransferase</keyword>
<dbReference type="SUPFAM" id="SSF75217">
    <property type="entry name" value="alpha/beta knot"/>
    <property type="match status" value="1"/>
</dbReference>
<dbReference type="EMBL" id="CP000776">
    <property type="protein sequence ID" value="ABS51523.1"/>
    <property type="molecule type" value="Genomic_DNA"/>
</dbReference>
<evidence type="ECO:0000256" key="1">
    <source>
        <dbReference type="ARBA" id="ARBA00022490"/>
    </source>
</evidence>
<feature type="binding site" evidence="6 7">
    <location>
        <position position="102"/>
    </location>
    <ligand>
        <name>S-adenosyl-L-methionine</name>
        <dbReference type="ChEBI" id="CHEBI:59789"/>
    </ligand>
</feature>
<sequence>MFNIVLVHPQIPQNTGAIGRLCINANLKLHIVKPTIFSLDEKSVRRAGLDYWKKLNPTIWDSLDDFMAANGDKISRFWFSTTKSKRLYFTADFKKDDFIFFGGESTGLPMNFMQKNWQNAITIPMGNEGRSLNLAMSVGIVAYEAIRQNIGAFENARGYQI</sequence>
<dbReference type="STRING" id="360107.CHAB381_1248"/>
<keyword evidence="5 6" id="KW-0819">tRNA processing</keyword>
<dbReference type="HAMAP" id="MF_01885">
    <property type="entry name" value="tRNA_methyltr_TrmL"/>
    <property type="match status" value="1"/>
</dbReference>
<evidence type="ECO:0000256" key="5">
    <source>
        <dbReference type="ARBA" id="ARBA00022694"/>
    </source>
</evidence>
<keyword evidence="4 6" id="KW-0949">S-adenosyl-L-methionine</keyword>
<dbReference type="GO" id="GO:0002130">
    <property type="term" value="P:wobble position ribose methylation"/>
    <property type="evidence" value="ECO:0007669"/>
    <property type="project" value="TreeGrafter"/>
</dbReference>
<dbReference type="InterPro" id="IPR016914">
    <property type="entry name" value="TrmL"/>
</dbReference>
<evidence type="ECO:0000259" key="8">
    <source>
        <dbReference type="Pfam" id="PF00588"/>
    </source>
</evidence>
<dbReference type="CDD" id="cd18094">
    <property type="entry name" value="SpoU-like_TrmL"/>
    <property type="match status" value="1"/>
</dbReference>
<keyword evidence="1 6" id="KW-0963">Cytoplasm</keyword>
<dbReference type="AlphaFoldDB" id="A7I2Q8"/>
<keyword evidence="3 6" id="KW-0808">Transferase</keyword>
<comment type="similarity">
    <text evidence="6">Belongs to the class IV-like SAM-binding methyltransferase superfamily. RNA methyltransferase TrmH family. TrmL subfamily.</text>
</comment>
<dbReference type="KEGG" id="cha:CHAB381_1248"/>
<dbReference type="GO" id="GO:0141102">
    <property type="term" value="F:tRNA (5-carboxymethylaminomethyluridine(34)-2'-O)-methyltransferase activity"/>
    <property type="evidence" value="ECO:0007669"/>
    <property type="project" value="RHEA"/>
</dbReference>
<protein>
    <recommendedName>
        <fullName evidence="6">Putative tRNA (cytidine(34)-2'-O)-methyltransferase</fullName>
        <ecNumber evidence="6">2.1.1.207</ecNumber>
    </recommendedName>
    <alternativeName>
        <fullName evidence="6">tRNA (cytidine/uridine-2'-O-)-methyltransferase</fullName>
    </alternativeName>
</protein>
<dbReference type="PANTHER" id="PTHR42971">
    <property type="entry name" value="TRNA (CYTIDINE(34)-2'-O)-METHYLTRANSFERASE"/>
    <property type="match status" value="1"/>
</dbReference>
<comment type="catalytic activity">
    <reaction evidence="6">
        <text>cytidine(34) in tRNA + S-adenosyl-L-methionine = 2'-O-methylcytidine(34) in tRNA + S-adenosyl-L-homocysteine + H(+)</text>
        <dbReference type="Rhea" id="RHEA:43084"/>
        <dbReference type="Rhea" id="RHEA-COMP:10331"/>
        <dbReference type="Rhea" id="RHEA-COMP:10332"/>
        <dbReference type="ChEBI" id="CHEBI:15378"/>
        <dbReference type="ChEBI" id="CHEBI:57856"/>
        <dbReference type="ChEBI" id="CHEBI:59789"/>
        <dbReference type="ChEBI" id="CHEBI:74495"/>
        <dbReference type="ChEBI" id="CHEBI:82748"/>
        <dbReference type="EC" id="2.1.1.207"/>
    </reaction>
</comment>
<evidence type="ECO:0000256" key="7">
    <source>
        <dbReference type="PIRSR" id="PIRSR029256-1"/>
    </source>
</evidence>
<accession>A7I2Q8</accession>
<dbReference type="Proteomes" id="UP000002407">
    <property type="component" value="Chromosome"/>
</dbReference>
<dbReference type="InterPro" id="IPR029026">
    <property type="entry name" value="tRNA_m1G_MTases_N"/>
</dbReference>
<dbReference type="PANTHER" id="PTHR42971:SF1">
    <property type="entry name" value="TRNA (CYTIDINE(34)-2'-O)-METHYLTRANSFERASE"/>
    <property type="match status" value="1"/>
</dbReference>
<evidence type="ECO:0000256" key="4">
    <source>
        <dbReference type="ARBA" id="ARBA00022691"/>
    </source>
</evidence>
<gene>
    <name evidence="9" type="ordered locus">CHAB381_1248</name>
</gene>
<dbReference type="InterPro" id="IPR001537">
    <property type="entry name" value="SpoU_MeTrfase"/>
</dbReference>
<dbReference type="InterPro" id="IPR029028">
    <property type="entry name" value="Alpha/beta_knot_MTases"/>
</dbReference>
<comment type="subcellular location">
    <subcellularLocation>
        <location evidence="6">Cytoplasm</location>
    </subcellularLocation>
</comment>
<evidence type="ECO:0000256" key="6">
    <source>
        <dbReference type="HAMAP-Rule" id="MF_01885"/>
    </source>
</evidence>
<comment type="catalytic activity">
    <reaction evidence="6">
        <text>5-carboxymethylaminomethyluridine(34) in tRNA(Leu) + S-adenosyl-L-methionine = 5-carboxymethylaminomethyl-2'-O-methyluridine(34) in tRNA(Leu) + S-adenosyl-L-homocysteine + H(+)</text>
        <dbReference type="Rhea" id="RHEA:43088"/>
        <dbReference type="Rhea" id="RHEA-COMP:10333"/>
        <dbReference type="Rhea" id="RHEA-COMP:10334"/>
        <dbReference type="ChEBI" id="CHEBI:15378"/>
        <dbReference type="ChEBI" id="CHEBI:57856"/>
        <dbReference type="ChEBI" id="CHEBI:59789"/>
        <dbReference type="ChEBI" id="CHEBI:74508"/>
        <dbReference type="ChEBI" id="CHEBI:74511"/>
        <dbReference type="EC" id="2.1.1.207"/>
    </reaction>
</comment>
<feature type="domain" description="tRNA/rRNA methyltransferase SpoU type" evidence="8">
    <location>
        <begin position="2"/>
        <end position="143"/>
    </location>
</feature>
<dbReference type="OrthoDB" id="9789043at2"/>
<comment type="caution">
    <text evidence="6">Lacks conserved residue(s) required for the propagation of feature annotation.</text>
</comment>
<dbReference type="GO" id="GO:0005737">
    <property type="term" value="C:cytoplasm"/>
    <property type="evidence" value="ECO:0007669"/>
    <property type="project" value="UniProtKB-SubCell"/>
</dbReference>
<reference evidence="10" key="1">
    <citation type="submission" date="2007-07" db="EMBL/GenBank/DDBJ databases">
        <title>Complete genome sequence of Campylobacter hominis ATCC BAA-381, a commensal isolated from the human gastrointestinal tract.</title>
        <authorList>
            <person name="Fouts D.E."/>
            <person name="Mongodin E.F."/>
            <person name="Puiu D."/>
            <person name="Sebastian Y."/>
            <person name="Miller W.G."/>
            <person name="Mandrell R.E."/>
            <person name="Nelson K.E."/>
        </authorList>
    </citation>
    <scope>NUCLEOTIDE SEQUENCE [LARGE SCALE GENOMIC DNA]</scope>
    <source>
        <strain evidence="10">ATCC BAA-381 / LMG 19568 / NCTC 13146 / CH001A</strain>
    </source>
</reference>
<feature type="binding site" evidence="6 7">
    <location>
        <position position="131"/>
    </location>
    <ligand>
        <name>S-adenosyl-L-methionine</name>
        <dbReference type="ChEBI" id="CHEBI:59789"/>
    </ligand>
</feature>
<dbReference type="eggNOG" id="COG0219">
    <property type="taxonomic scope" value="Bacteria"/>
</dbReference>
<comment type="function">
    <text evidence="6">Could methylate the ribose at the nucleotide 34 wobble position in tRNA.</text>
</comment>
<dbReference type="PIRSF" id="PIRSF029256">
    <property type="entry name" value="SpoU_TrmH_prd"/>
    <property type="match status" value="1"/>
</dbReference>
<feature type="binding site" evidence="6 7">
    <location>
        <position position="123"/>
    </location>
    <ligand>
        <name>S-adenosyl-L-methionine</name>
        <dbReference type="ChEBI" id="CHEBI:59789"/>
    </ligand>
</feature>
<dbReference type="Pfam" id="PF00588">
    <property type="entry name" value="SpoU_methylase"/>
    <property type="match status" value="1"/>
</dbReference>
<dbReference type="GO" id="GO:0003723">
    <property type="term" value="F:RNA binding"/>
    <property type="evidence" value="ECO:0007669"/>
    <property type="project" value="InterPro"/>
</dbReference>
<evidence type="ECO:0000313" key="9">
    <source>
        <dbReference type="EMBL" id="ABS51523.1"/>
    </source>
</evidence>
<organism evidence="9 10">
    <name type="scientific">Campylobacter hominis (strain ATCC BAA-381 / DSM 21671 / CCUG 45161 / LMG 19568 / NCTC 13146 / CH001A)</name>
    <dbReference type="NCBI Taxonomy" id="360107"/>
    <lineage>
        <taxon>Bacteria</taxon>
        <taxon>Pseudomonadati</taxon>
        <taxon>Campylobacterota</taxon>
        <taxon>Epsilonproteobacteria</taxon>
        <taxon>Campylobacterales</taxon>
        <taxon>Campylobacteraceae</taxon>
        <taxon>Campylobacter</taxon>
    </lineage>
</organism>
<evidence type="ECO:0000313" key="10">
    <source>
        <dbReference type="Proteomes" id="UP000002407"/>
    </source>
</evidence>
<proteinExistence type="inferred from homology"/>
<dbReference type="Gene3D" id="3.40.1280.10">
    <property type="match status" value="1"/>
</dbReference>
<keyword evidence="10" id="KW-1185">Reference proteome</keyword>
<evidence type="ECO:0000256" key="2">
    <source>
        <dbReference type="ARBA" id="ARBA00022603"/>
    </source>
</evidence>
<dbReference type="EC" id="2.1.1.207" evidence="6"/>
<dbReference type="HOGENOM" id="CLU_110125_0_0_7"/>